<keyword evidence="1" id="KW-0479">Metal-binding</keyword>
<dbReference type="InterPro" id="IPR002893">
    <property type="entry name" value="Znf_MYND"/>
</dbReference>
<comment type="caution">
    <text evidence="7">The sequence shown here is derived from an EMBL/GenBank/DDBJ whole genome shotgun (WGS) entry which is preliminary data.</text>
</comment>
<dbReference type="InterPro" id="IPR007320">
    <property type="entry name" value="PDCD2_C"/>
</dbReference>
<feature type="compositionally biased region" description="Acidic residues" evidence="5">
    <location>
        <begin position="31"/>
        <end position="46"/>
    </location>
</feature>
<evidence type="ECO:0000259" key="6">
    <source>
        <dbReference type="PROSITE" id="PS50865"/>
    </source>
</evidence>
<accession>A0A199VT72</accession>
<gene>
    <name evidence="7" type="ORF">ACMD2_15763</name>
</gene>
<dbReference type="SUPFAM" id="SSF144232">
    <property type="entry name" value="HIT/MYND zinc finger-like"/>
    <property type="match status" value="1"/>
</dbReference>
<evidence type="ECO:0000256" key="3">
    <source>
        <dbReference type="ARBA" id="ARBA00022833"/>
    </source>
</evidence>
<keyword evidence="2 4" id="KW-0863">Zinc-finger</keyword>
<dbReference type="GO" id="GO:2000200">
    <property type="term" value="P:regulation of ribosomal subunit export from nucleus"/>
    <property type="evidence" value="ECO:0007669"/>
    <property type="project" value="EnsemblPlants"/>
</dbReference>
<evidence type="ECO:0000256" key="5">
    <source>
        <dbReference type="SAM" id="MobiDB-lite"/>
    </source>
</evidence>
<dbReference type="PANTHER" id="PTHR12298:SF4">
    <property type="entry name" value="PROGRAMMED CELL DEATH PROTEIN 2"/>
    <property type="match status" value="1"/>
</dbReference>
<evidence type="ECO:0000313" key="7">
    <source>
        <dbReference type="EMBL" id="OAY79890.1"/>
    </source>
</evidence>
<feature type="domain" description="MYND-type" evidence="6">
    <location>
        <begin position="183"/>
        <end position="221"/>
    </location>
</feature>
<dbReference type="AlphaFoldDB" id="A0A199VT72"/>
<dbReference type="Pfam" id="PF04194">
    <property type="entry name" value="PDCD2_C"/>
    <property type="match status" value="1"/>
</dbReference>
<dbReference type="STRING" id="4615.A0A199VT72"/>
<dbReference type="Pfam" id="PF01753">
    <property type="entry name" value="zf-MYND"/>
    <property type="match status" value="1"/>
</dbReference>
<dbReference type="PROSITE" id="PS01360">
    <property type="entry name" value="ZF_MYND_1"/>
    <property type="match status" value="1"/>
</dbReference>
<dbReference type="GO" id="GO:0008270">
    <property type="term" value="F:zinc ion binding"/>
    <property type="evidence" value="ECO:0007669"/>
    <property type="project" value="UniProtKB-KW"/>
</dbReference>
<evidence type="ECO:0000256" key="2">
    <source>
        <dbReference type="ARBA" id="ARBA00022771"/>
    </source>
</evidence>
<protein>
    <submittedName>
        <fullName evidence="7">Programmed cell death protein 2</fullName>
    </submittedName>
</protein>
<reference evidence="7 8" key="1">
    <citation type="journal article" date="2016" name="DNA Res.">
        <title>The draft genome of MD-2 pineapple using hybrid error correction of long reads.</title>
        <authorList>
            <person name="Redwan R.M."/>
            <person name="Saidin A."/>
            <person name="Kumar S.V."/>
        </authorList>
    </citation>
    <scope>NUCLEOTIDE SEQUENCE [LARGE SCALE GENOMIC DNA]</scope>
    <source>
        <strain evidence="8">cv. MD2</strain>
        <tissue evidence="7">Leaf</tissue>
    </source>
</reference>
<feature type="region of interest" description="Disordered" evidence="5">
    <location>
        <begin position="12"/>
        <end position="47"/>
    </location>
</feature>
<proteinExistence type="predicted"/>
<evidence type="ECO:0000256" key="4">
    <source>
        <dbReference type="PROSITE-ProRule" id="PRU00134"/>
    </source>
</evidence>
<sequence length="457" mass="52560">MDSELEDLRKLRITTMEGLEGDEGKEAVEHDDVEEEEEEEEEEDEGVTLGFVEKPKNPRSLLRHLFPSKAGGVPAWLDPVNLPPEKSRTCGFCGEPLQFLLQIYAPISEKKSTFHRTLFVFMCPSMSCLLRDQHEQWKREGGNLCRSVKVFRCQLPRTNPFYSSEPPRRDGTDKPLCTGVSLCCWCGTWKGEKLCSSCRKARYCSEKHQALHWRSGHKNDCRRIISSEASDSPLVASTTLWPEYEIAIEEEYVFNSEVSEENSSTSLVPTDNNKKDEMVQSLMDQFEADADKKSWASFQERLARAPEQVLRYCRDPMARPLWPLSIGRPSKADIPSCSYCKGPLCYEFQIMPQLLYYFGVKNDPDSLDWATIVNPAKQAWGTKRNLPGFSYILQLHYPDVSSYMSREDPQYYNLRLHLKLSRHHEKRFLVSVDCVEPRLHAHSIAFLMSSSHLAMYA</sequence>
<dbReference type="PROSITE" id="PS50865">
    <property type="entry name" value="ZF_MYND_2"/>
    <property type="match status" value="1"/>
</dbReference>
<name>A0A199VT72_ANACO</name>
<dbReference type="EMBL" id="LSRQ01000989">
    <property type="protein sequence ID" value="OAY79890.1"/>
    <property type="molecule type" value="Genomic_DNA"/>
</dbReference>
<evidence type="ECO:0000256" key="1">
    <source>
        <dbReference type="ARBA" id="ARBA00022723"/>
    </source>
</evidence>
<dbReference type="Gramene" id="Aco001827.1.mrna1">
    <property type="protein sequence ID" value="Aco001827.1.mrna1"/>
    <property type="gene ID" value="Aco001827.1.path1"/>
</dbReference>
<dbReference type="GO" id="GO:0005737">
    <property type="term" value="C:cytoplasm"/>
    <property type="evidence" value="ECO:0007669"/>
    <property type="project" value="InterPro"/>
</dbReference>
<dbReference type="PANTHER" id="PTHR12298">
    <property type="entry name" value="PCDC2 PROGRAMMED CELL DEATH PROTEIN 2 -RELATED"/>
    <property type="match status" value="1"/>
</dbReference>
<organism evidence="7 8">
    <name type="scientific">Ananas comosus</name>
    <name type="common">Pineapple</name>
    <name type="synonym">Ananas ananas</name>
    <dbReference type="NCBI Taxonomy" id="4615"/>
    <lineage>
        <taxon>Eukaryota</taxon>
        <taxon>Viridiplantae</taxon>
        <taxon>Streptophyta</taxon>
        <taxon>Embryophyta</taxon>
        <taxon>Tracheophyta</taxon>
        <taxon>Spermatophyta</taxon>
        <taxon>Magnoliopsida</taxon>
        <taxon>Liliopsida</taxon>
        <taxon>Poales</taxon>
        <taxon>Bromeliaceae</taxon>
        <taxon>Bromelioideae</taxon>
        <taxon>Ananas</taxon>
    </lineage>
</organism>
<evidence type="ECO:0000313" key="8">
    <source>
        <dbReference type="Proteomes" id="UP000092600"/>
    </source>
</evidence>
<dbReference type="Proteomes" id="UP000092600">
    <property type="component" value="Unassembled WGS sequence"/>
</dbReference>
<keyword evidence="3" id="KW-0862">Zinc</keyword>
<dbReference type="Gene3D" id="6.10.140.2220">
    <property type="match status" value="1"/>
</dbReference>